<sequence>MPENLYSSIYEILEGKQLSISAITRELKEVGVNEHRLIMTGYLRALRDMKKLDEIDIPPSKVYRKIDTEGDNSQPDIYSLIAREIKHFDHNIGLALAVYVMTTILDRPVFKEELLKIGFTTKSINDQLSGPEHMIKESNNENLREYISGITKISIPPGDPAYEVSMDGSVLLEDANCLLVKILRLSLDMSGLTPRTKRTTIADFG</sequence>
<evidence type="ECO:0000313" key="1">
    <source>
        <dbReference type="EMBL" id="QLC49231.1"/>
    </source>
</evidence>
<dbReference type="KEGG" id="mzi:HWN40_02605"/>
<accession>A0A7D5E792</accession>
<reference evidence="1 2" key="1">
    <citation type="submission" date="2020-06" db="EMBL/GenBank/DDBJ databases">
        <title>Methanolobus halotolerans sp. nov., isolated from a saline lake Tus in Siberia.</title>
        <authorList>
            <person name="Shen Y."/>
            <person name="Chen S.-C."/>
            <person name="Lai M.-C."/>
            <person name="Huang H.-H."/>
            <person name="Chiu H.-H."/>
            <person name="Tang S.-L."/>
            <person name="Rogozin D.Y."/>
            <person name="Degermendzhy A.G."/>
        </authorList>
    </citation>
    <scope>NUCLEOTIDE SEQUENCE [LARGE SCALE GENOMIC DNA]</scope>
    <source>
        <strain evidence="1 2">DSM 21339</strain>
    </source>
</reference>
<organism evidence="1 2">
    <name type="scientific">Methanolobus zinderi</name>
    <dbReference type="NCBI Taxonomy" id="536044"/>
    <lineage>
        <taxon>Archaea</taxon>
        <taxon>Methanobacteriati</taxon>
        <taxon>Methanobacteriota</taxon>
        <taxon>Stenosarchaea group</taxon>
        <taxon>Methanomicrobia</taxon>
        <taxon>Methanosarcinales</taxon>
        <taxon>Methanosarcinaceae</taxon>
        <taxon>Methanolobus</taxon>
    </lineage>
</organism>
<keyword evidence="2" id="KW-1185">Reference proteome</keyword>
<proteinExistence type="predicted"/>
<dbReference type="OrthoDB" id="52988at2157"/>
<dbReference type="GeneID" id="55820530"/>
<name>A0A7D5E792_9EURY</name>
<dbReference type="EMBL" id="CP058215">
    <property type="protein sequence ID" value="QLC49231.1"/>
    <property type="molecule type" value="Genomic_DNA"/>
</dbReference>
<protein>
    <submittedName>
        <fullName evidence="1">Uncharacterized protein</fullName>
    </submittedName>
</protein>
<dbReference type="RefSeq" id="WP_176964294.1">
    <property type="nucleotide sequence ID" value="NZ_CP058215.1"/>
</dbReference>
<evidence type="ECO:0000313" key="2">
    <source>
        <dbReference type="Proteomes" id="UP000509594"/>
    </source>
</evidence>
<dbReference type="AlphaFoldDB" id="A0A7D5E792"/>
<dbReference type="Proteomes" id="UP000509594">
    <property type="component" value="Chromosome"/>
</dbReference>
<gene>
    <name evidence="1" type="ORF">HWN40_02605</name>
</gene>